<dbReference type="AlphaFoldDB" id="A0A177TS59"/>
<evidence type="ECO:0000313" key="2">
    <source>
        <dbReference type="Proteomes" id="UP000077521"/>
    </source>
</evidence>
<name>A0A177TS59_9BASI</name>
<accession>A0A177TS59</accession>
<proteinExistence type="predicted"/>
<sequence>MATPSSNSSSEVSSIHISEEIISELNRQCSEAEEFAAEARDDASVASAGRNAVLQPFGSIHALDNDIQASNLTLAGGGTDDSDKYLIGLRQDQALFGFCPDLGRKTFKREEEAGVSFFDQHRASTITLHSFTSFFQRFEAISRGVLKNLNFSNIILAGGAVLASVTSNQDGTWCFHPSDIDIFLWGLTPADAQQKAIHIEKTIIRNVPYGEETYRIVRTVSTITFYPVRERRRHPVVQIILRLYTSQAEILANFDLDQVAVGFSGKEVWMEPRAVRAITTGLSVLTEKMLVSSTVRRIMKYAGRGYGIIVRPPNGPDFEERCSALGKTATVCFDWVEAQLRTKRDPGVHRKPPHRTAHPWHVVHTARRHIGKAWLQTYQGFAMAAALWDHSCGGEQRGFLEYLNATAAADAYDGDAAAVFNYHSPTLLADQDAWCTALAQAYQHCSEEGAAQWVSGVFNERRGVDLNDVLGRPLALIVFLPVGLVDCDELPGLDQVGRAWLNPVPNAPRIQDSDGFTFELCVWQLDADNTWADTDWEVRTWTSFVRKASAVTAWTLSKAFLGAHWPNLRYGSVLLDVVHNSAVEYVDVLSRNLFSQWLTNSGGS</sequence>
<dbReference type="PANTHER" id="PTHR43558:SF6">
    <property type="entry name" value="REDUCTASE, PUTATIVE (AFU_ORTHOLOGUE AFUA_3G10540)-RELATED"/>
    <property type="match status" value="1"/>
</dbReference>
<dbReference type="Pfam" id="PF26128">
    <property type="entry name" value="Gad2"/>
    <property type="match status" value="1"/>
</dbReference>
<organism evidence="1 2">
    <name type="scientific">Tilletia indica</name>
    <dbReference type="NCBI Taxonomy" id="43049"/>
    <lineage>
        <taxon>Eukaryota</taxon>
        <taxon>Fungi</taxon>
        <taxon>Dikarya</taxon>
        <taxon>Basidiomycota</taxon>
        <taxon>Ustilaginomycotina</taxon>
        <taxon>Exobasidiomycetes</taxon>
        <taxon>Tilletiales</taxon>
        <taxon>Tilletiaceae</taxon>
        <taxon>Tilletia</taxon>
    </lineage>
</organism>
<dbReference type="PANTHER" id="PTHR43558">
    <property type="entry name" value="REDUCTASE, PUTATIVE (AFU_ORTHOLOGUE AFUA_3G10540)-RELATED"/>
    <property type="match status" value="1"/>
</dbReference>
<dbReference type="EMBL" id="LWDF02000479">
    <property type="protein sequence ID" value="KAE8246483.1"/>
    <property type="molecule type" value="Genomic_DNA"/>
</dbReference>
<comment type="caution">
    <text evidence="1">The sequence shown here is derived from an EMBL/GenBank/DDBJ whole genome shotgun (WGS) entry which is preliminary data.</text>
</comment>
<protein>
    <submittedName>
        <fullName evidence="1">Uncharacterized protein</fullName>
    </submittedName>
</protein>
<dbReference type="Proteomes" id="UP000077521">
    <property type="component" value="Unassembled WGS sequence"/>
</dbReference>
<keyword evidence="2" id="KW-1185">Reference proteome</keyword>
<dbReference type="InterPro" id="IPR053354">
    <property type="entry name" value="MGDG_epimerase"/>
</dbReference>
<reference evidence="1" key="1">
    <citation type="submission" date="2016-04" db="EMBL/GenBank/DDBJ databases">
        <authorList>
            <person name="Nguyen H.D."/>
            <person name="Samba Siva P."/>
            <person name="Cullis J."/>
            <person name="Levesque C.A."/>
            <person name="Hambleton S."/>
        </authorList>
    </citation>
    <scope>NUCLEOTIDE SEQUENCE</scope>
    <source>
        <strain evidence="1">DAOMC 236416</strain>
    </source>
</reference>
<gene>
    <name evidence="1" type="ORF">A4X13_0g5768</name>
</gene>
<evidence type="ECO:0000313" key="1">
    <source>
        <dbReference type="EMBL" id="KAE8246483.1"/>
    </source>
</evidence>
<reference evidence="1" key="2">
    <citation type="journal article" date="2019" name="IMA Fungus">
        <title>Genome sequencing and comparison of five Tilletia species to identify candidate genes for the detection of regulated species infecting wheat.</title>
        <authorList>
            <person name="Nguyen H.D.T."/>
            <person name="Sultana T."/>
            <person name="Kesanakurti P."/>
            <person name="Hambleton S."/>
        </authorList>
    </citation>
    <scope>NUCLEOTIDE SEQUENCE</scope>
    <source>
        <strain evidence="1">DAOMC 236416</strain>
    </source>
</reference>